<dbReference type="Pfam" id="PF00528">
    <property type="entry name" value="BPD_transp_1"/>
    <property type="match status" value="1"/>
</dbReference>
<dbReference type="PANTHER" id="PTHR30614">
    <property type="entry name" value="MEMBRANE COMPONENT OF AMINO ACID ABC TRANSPORTER"/>
    <property type="match status" value="1"/>
</dbReference>
<evidence type="ECO:0000256" key="6">
    <source>
        <dbReference type="ARBA" id="ARBA00022989"/>
    </source>
</evidence>
<dbReference type="EMBL" id="NRSG01000029">
    <property type="protein sequence ID" value="MBK1657824.1"/>
    <property type="molecule type" value="Genomic_DNA"/>
</dbReference>
<feature type="transmembrane region" description="Helical" evidence="8">
    <location>
        <begin position="20"/>
        <end position="48"/>
    </location>
</feature>
<dbReference type="RefSeq" id="WP_133219699.1">
    <property type="nucleotide sequence ID" value="NZ_NRSG01000029.1"/>
</dbReference>
<dbReference type="InterPro" id="IPR010065">
    <property type="entry name" value="AA_ABC_transptr_permease_3TM"/>
</dbReference>
<dbReference type="Proteomes" id="UP000697995">
    <property type="component" value="Unassembled WGS sequence"/>
</dbReference>
<dbReference type="InterPro" id="IPR035906">
    <property type="entry name" value="MetI-like_sf"/>
</dbReference>
<sequence length="232" mass="25003">MGFQFQFQPVLNRLDVLLDGLWVTLQLAGSGILLGALLGILLAMLRGLSGRPVRMLVDAYVELVRNTPFLVQLLIIFFGVPTLGLRLSAEQAALAAIIINLGAYATEIVRAGIESVHKSQIEAGLSLAMTRWQVFRHVVLAPALARVWPALSSQFVLMMLSTSVCSFISVQELSAQAANIESETFRSFEVYILVTLIYLALALVLRGLLAGLGALLFPAGSGLGRLRGQAGR</sequence>
<comment type="subcellular location">
    <subcellularLocation>
        <location evidence="1">Cell inner membrane</location>
        <topology evidence="1">Multi-pass membrane protein</topology>
    </subcellularLocation>
    <subcellularLocation>
        <location evidence="8">Cell membrane</location>
        <topology evidence="8">Multi-pass membrane protein</topology>
    </subcellularLocation>
</comment>
<dbReference type="NCBIfam" id="TIGR01726">
    <property type="entry name" value="HEQRo_perm_3TM"/>
    <property type="match status" value="1"/>
</dbReference>
<feature type="transmembrane region" description="Helical" evidence="8">
    <location>
        <begin position="190"/>
        <end position="217"/>
    </location>
</feature>
<keyword evidence="6 8" id="KW-1133">Transmembrane helix</keyword>
<dbReference type="InterPro" id="IPR000515">
    <property type="entry name" value="MetI-like"/>
</dbReference>
<proteinExistence type="inferred from homology"/>
<reference evidence="10 11" key="1">
    <citation type="journal article" date="2020" name="Microorganisms">
        <title>Osmotic Adaptation and Compatible Solute Biosynthesis of Phototrophic Bacteria as Revealed from Genome Analyses.</title>
        <authorList>
            <person name="Imhoff J.F."/>
            <person name="Rahn T."/>
            <person name="Kunzel S."/>
            <person name="Keller A."/>
            <person name="Neulinger S.C."/>
        </authorList>
    </citation>
    <scope>NUCLEOTIDE SEQUENCE [LARGE SCALE GENOMIC DNA]</scope>
    <source>
        <strain evidence="10 11">DSM 15382</strain>
    </source>
</reference>
<name>A0ABS1CTL6_9PROT</name>
<keyword evidence="7 8" id="KW-0472">Membrane</keyword>
<evidence type="ECO:0000256" key="1">
    <source>
        <dbReference type="ARBA" id="ARBA00004429"/>
    </source>
</evidence>
<comment type="similarity">
    <text evidence="2">Belongs to the binding-protein-dependent transport system permease family. HisMQ subfamily.</text>
</comment>
<keyword evidence="11" id="KW-1185">Reference proteome</keyword>
<dbReference type="Gene3D" id="1.10.3720.10">
    <property type="entry name" value="MetI-like"/>
    <property type="match status" value="1"/>
</dbReference>
<feature type="transmembrane region" description="Helical" evidence="8">
    <location>
        <begin position="69"/>
        <end position="87"/>
    </location>
</feature>
<accession>A0ABS1CTL6</accession>
<evidence type="ECO:0000256" key="2">
    <source>
        <dbReference type="ARBA" id="ARBA00010072"/>
    </source>
</evidence>
<evidence type="ECO:0000256" key="4">
    <source>
        <dbReference type="ARBA" id="ARBA00022475"/>
    </source>
</evidence>
<dbReference type="PROSITE" id="PS50928">
    <property type="entry name" value="ABC_TM1"/>
    <property type="match status" value="1"/>
</dbReference>
<evidence type="ECO:0000259" key="9">
    <source>
        <dbReference type="PROSITE" id="PS50928"/>
    </source>
</evidence>
<evidence type="ECO:0000256" key="8">
    <source>
        <dbReference type="RuleBase" id="RU363032"/>
    </source>
</evidence>
<keyword evidence="3 8" id="KW-0813">Transport</keyword>
<evidence type="ECO:0000256" key="3">
    <source>
        <dbReference type="ARBA" id="ARBA00022448"/>
    </source>
</evidence>
<feature type="domain" description="ABC transmembrane type-1" evidence="9">
    <location>
        <begin position="21"/>
        <end position="209"/>
    </location>
</feature>
<gene>
    <name evidence="10" type="ORF">CKO45_06220</name>
</gene>
<keyword evidence="5 8" id="KW-0812">Transmembrane</keyword>
<evidence type="ECO:0000313" key="11">
    <source>
        <dbReference type="Proteomes" id="UP000697995"/>
    </source>
</evidence>
<dbReference type="InterPro" id="IPR043429">
    <property type="entry name" value="ArtM/GltK/GlnP/TcyL/YhdX-like"/>
</dbReference>
<dbReference type="PANTHER" id="PTHR30614:SF35">
    <property type="entry name" value="ABC TRANSPORTER PERMEASE PROTEIN"/>
    <property type="match status" value="1"/>
</dbReference>
<comment type="caution">
    <text evidence="10">The sequence shown here is derived from an EMBL/GenBank/DDBJ whole genome shotgun (WGS) entry which is preliminary data.</text>
</comment>
<dbReference type="SUPFAM" id="SSF161098">
    <property type="entry name" value="MetI-like"/>
    <property type="match status" value="1"/>
</dbReference>
<keyword evidence="4" id="KW-1003">Cell membrane</keyword>
<protein>
    <submittedName>
        <fullName evidence="10">ABC transporter permease</fullName>
    </submittedName>
</protein>
<organism evidence="10 11">
    <name type="scientific">Paracraurococcus ruber</name>
    <dbReference type="NCBI Taxonomy" id="77675"/>
    <lineage>
        <taxon>Bacteria</taxon>
        <taxon>Pseudomonadati</taxon>
        <taxon>Pseudomonadota</taxon>
        <taxon>Alphaproteobacteria</taxon>
        <taxon>Acetobacterales</taxon>
        <taxon>Roseomonadaceae</taxon>
        <taxon>Paracraurococcus</taxon>
    </lineage>
</organism>
<evidence type="ECO:0000256" key="5">
    <source>
        <dbReference type="ARBA" id="ARBA00022692"/>
    </source>
</evidence>
<dbReference type="CDD" id="cd06261">
    <property type="entry name" value="TM_PBP2"/>
    <property type="match status" value="1"/>
</dbReference>
<evidence type="ECO:0000256" key="7">
    <source>
        <dbReference type="ARBA" id="ARBA00023136"/>
    </source>
</evidence>
<evidence type="ECO:0000313" key="10">
    <source>
        <dbReference type="EMBL" id="MBK1657824.1"/>
    </source>
</evidence>